<reference evidence="3 4" key="1">
    <citation type="submission" date="2021-08" db="EMBL/GenBank/DDBJ databases">
        <authorList>
            <person name="Zhang L."/>
            <person name="Yu H."/>
            <person name="Feng C."/>
        </authorList>
    </citation>
    <scope>NUCLEOTIDE SEQUENCE [LARGE SCALE GENOMIC DNA]</scope>
</reference>
<keyword evidence="3" id="KW-0378">Hydrolase</keyword>
<dbReference type="InterPro" id="IPR003615">
    <property type="entry name" value="HNH_nuc"/>
</dbReference>
<dbReference type="Gene3D" id="1.10.260.40">
    <property type="entry name" value="lambda repressor-like DNA-binding domains"/>
    <property type="match status" value="1"/>
</dbReference>
<evidence type="ECO:0000259" key="2">
    <source>
        <dbReference type="Pfam" id="PF13392"/>
    </source>
</evidence>
<keyword evidence="4" id="KW-1185">Reference proteome</keyword>
<evidence type="ECO:0000313" key="4">
    <source>
        <dbReference type="Proteomes" id="UP000827653"/>
    </source>
</evidence>
<feature type="compositionally biased region" description="Basic and acidic residues" evidence="1">
    <location>
        <begin position="97"/>
        <end position="106"/>
    </location>
</feature>
<dbReference type="InterPro" id="IPR001387">
    <property type="entry name" value="Cro/C1-type_HTH"/>
</dbReference>
<proteinExistence type="predicted"/>
<feature type="compositionally biased region" description="Basic residues" evidence="1">
    <location>
        <begin position="87"/>
        <end position="96"/>
    </location>
</feature>
<dbReference type="GO" id="GO:0003677">
    <property type="term" value="F:DNA binding"/>
    <property type="evidence" value="ECO:0007669"/>
    <property type="project" value="InterPro"/>
</dbReference>
<dbReference type="EMBL" id="MZ851152">
    <property type="protein sequence ID" value="UAT28120.1"/>
    <property type="molecule type" value="Genomic_DNA"/>
</dbReference>
<evidence type="ECO:0000256" key="1">
    <source>
        <dbReference type="SAM" id="MobiDB-lite"/>
    </source>
</evidence>
<feature type="domain" description="HNH nuclease" evidence="2">
    <location>
        <begin position="38"/>
        <end position="80"/>
    </location>
</feature>
<dbReference type="Pfam" id="PF13392">
    <property type="entry name" value="HNH_3"/>
    <property type="match status" value="1"/>
</dbReference>
<evidence type="ECO:0000313" key="3">
    <source>
        <dbReference type="EMBL" id="UAT28120.1"/>
    </source>
</evidence>
<dbReference type="Gene3D" id="3.90.75.20">
    <property type="match status" value="1"/>
</dbReference>
<feature type="region of interest" description="Disordered" evidence="1">
    <location>
        <begin position="86"/>
        <end position="106"/>
    </location>
</feature>
<keyword evidence="3" id="KW-0540">Nuclease</keyword>
<dbReference type="SUPFAM" id="SSF54060">
    <property type="entry name" value="His-Me finger endonucleases"/>
    <property type="match status" value="1"/>
</dbReference>
<dbReference type="Proteomes" id="UP000827653">
    <property type="component" value="Segment"/>
</dbReference>
<organism evidence="3 4">
    <name type="scientific">Aeromonas phage PZL-Ah8</name>
    <dbReference type="NCBI Taxonomy" id="2870529"/>
    <lineage>
        <taxon>Viruses</taxon>
        <taxon>Duplodnaviria</taxon>
        <taxon>Heunggongvirae</taxon>
        <taxon>Uroviricota</taxon>
        <taxon>Caudoviricetes</taxon>
        <taxon>Autographivirales</taxon>
        <taxon>Autotranscriptaviridae</taxon>
        <taxon>Studiervirinae</taxon>
        <taxon>Armandvirus</taxon>
        <taxon>Armandvirus PZLAh8</taxon>
    </lineage>
</organism>
<protein>
    <submittedName>
        <fullName evidence="3">HNH endonuclease</fullName>
    </submittedName>
</protein>
<dbReference type="CDD" id="cd00093">
    <property type="entry name" value="HTH_XRE"/>
    <property type="match status" value="1"/>
</dbReference>
<name>A0AAE8XBE2_9CAUD</name>
<sequence length="134" mass="15100">MRDKIYTMTVPIGNCLIWVGTSLRNGYGQVRYKGVPMGAHRASYLEHKGEIPDGYVVKHLCDNPLCVHPDHLSLGTVKDNVDDKVAKGRHRNGHGRRFTEAEKEYIRSSTKSQRELAKELGCTQPAISKIRNKV</sequence>
<dbReference type="InterPro" id="IPR010982">
    <property type="entry name" value="Lambda_DNA-bd_dom_sf"/>
</dbReference>
<dbReference type="InterPro" id="IPR044925">
    <property type="entry name" value="His-Me_finger_sf"/>
</dbReference>
<dbReference type="GO" id="GO:0004519">
    <property type="term" value="F:endonuclease activity"/>
    <property type="evidence" value="ECO:0007669"/>
    <property type="project" value="UniProtKB-KW"/>
</dbReference>
<accession>A0AAE8XBE2</accession>
<keyword evidence="3" id="KW-0255">Endonuclease</keyword>